<protein>
    <submittedName>
        <fullName evidence="2">Uncharacterized protein</fullName>
    </submittedName>
</protein>
<organism evidence="2 3">
    <name type="scientific">Lojkania enalia</name>
    <dbReference type="NCBI Taxonomy" id="147567"/>
    <lineage>
        <taxon>Eukaryota</taxon>
        <taxon>Fungi</taxon>
        <taxon>Dikarya</taxon>
        <taxon>Ascomycota</taxon>
        <taxon>Pezizomycotina</taxon>
        <taxon>Dothideomycetes</taxon>
        <taxon>Pleosporomycetidae</taxon>
        <taxon>Pleosporales</taxon>
        <taxon>Pleosporales incertae sedis</taxon>
        <taxon>Lojkania</taxon>
    </lineage>
</organism>
<evidence type="ECO:0000313" key="2">
    <source>
        <dbReference type="EMBL" id="KAF2265870.1"/>
    </source>
</evidence>
<proteinExistence type="predicted"/>
<feature type="region of interest" description="Disordered" evidence="1">
    <location>
        <begin position="36"/>
        <end position="74"/>
    </location>
</feature>
<comment type="caution">
    <text evidence="2">The sequence shown here is derived from an EMBL/GenBank/DDBJ whole genome shotgun (WGS) entry which is preliminary data.</text>
</comment>
<feature type="compositionally biased region" description="Low complexity" evidence="1">
    <location>
        <begin position="53"/>
        <end position="62"/>
    </location>
</feature>
<reference evidence="3" key="1">
    <citation type="journal article" date="2020" name="Stud. Mycol.">
        <title>101 Dothideomycetes genomes: A test case for predicting lifestyles and emergence of pathogens.</title>
        <authorList>
            <person name="Haridas S."/>
            <person name="Albert R."/>
            <person name="Binder M."/>
            <person name="Bloem J."/>
            <person name="LaButti K."/>
            <person name="Salamov A."/>
            <person name="Andreopoulos B."/>
            <person name="Baker S."/>
            <person name="Barry K."/>
            <person name="Bills G."/>
            <person name="Bluhm B."/>
            <person name="Cannon C."/>
            <person name="Castanera R."/>
            <person name="Culley D."/>
            <person name="Daum C."/>
            <person name="Ezra D."/>
            <person name="Gonzalez J."/>
            <person name="Henrissat B."/>
            <person name="Kuo A."/>
            <person name="Liang C."/>
            <person name="Lipzen A."/>
            <person name="Lutzoni F."/>
            <person name="Magnuson J."/>
            <person name="Mondo S."/>
            <person name="Nolan M."/>
            <person name="Ohm R."/>
            <person name="Pangilinan J."/>
            <person name="Park H.-J."/>
            <person name="Ramirez L."/>
            <person name="Alfaro M."/>
            <person name="Sun H."/>
            <person name="Tritt A."/>
            <person name="Yoshinaga Y."/>
            <person name="Zwiers L.-H."/>
            <person name="Turgeon B."/>
            <person name="Goodwin S."/>
            <person name="Spatafora J."/>
            <person name="Crous P."/>
            <person name="Grigoriev I."/>
        </authorList>
    </citation>
    <scope>NUCLEOTIDE SEQUENCE [LARGE SCALE GENOMIC DNA]</scope>
    <source>
        <strain evidence="3">CBS 304.66</strain>
    </source>
</reference>
<evidence type="ECO:0000256" key="1">
    <source>
        <dbReference type="SAM" id="MobiDB-lite"/>
    </source>
</evidence>
<keyword evidence="3" id="KW-1185">Reference proteome</keyword>
<evidence type="ECO:0000313" key="3">
    <source>
        <dbReference type="Proteomes" id="UP000800093"/>
    </source>
</evidence>
<dbReference type="EMBL" id="ML986602">
    <property type="protein sequence ID" value="KAF2265870.1"/>
    <property type="molecule type" value="Genomic_DNA"/>
</dbReference>
<gene>
    <name evidence="2" type="ORF">CC78DRAFT_531984</name>
</gene>
<sequence>MSHLHRASQIPNYAVHITHSPSNAPTSSITKPIIAPITLTSPPSTPHHIYSPTTTQTQFSTSKATHTARRPTQD</sequence>
<name>A0A9P4KG86_9PLEO</name>
<dbReference type="Proteomes" id="UP000800093">
    <property type="component" value="Unassembled WGS sequence"/>
</dbReference>
<dbReference type="AlphaFoldDB" id="A0A9P4KG86"/>
<accession>A0A9P4KG86</accession>